<evidence type="ECO:0000256" key="1">
    <source>
        <dbReference type="SAM" id="MobiDB-lite"/>
    </source>
</evidence>
<dbReference type="SMART" id="SM01373">
    <property type="entry name" value="MAGE"/>
    <property type="match status" value="1"/>
</dbReference>
<gene>
    <name evidence="3" type="ORF">CONPUDRAFT_128675</name>
</gene>
<proteinExistence type="predicted"/>
<dbReference type="PROSITE" id="PS50838">
    <property type="entry name" value="MAGE"/>
    <property type="match status" value="1"/>
</dbReference>
<accession>A0A5M3MET1</accession>
<evidence type="ECO:0000313" key="4">
    <source>
        <dbReference type="Proteomes" id="UP000053558"/>
    </source>
</evidence>
<dbReference type="GO" id="GO:0005634">
    <property type="term" value="C:nucleus"/>
    <property type="evidence" value="ECO:0007669"/>
    <property type="project" value="TreeGrafter"/>
</dbReference>
<dbReference type="AlphaFoldDB" id="A0A5M3MET1"/>
<dbReference type="InterPro" id="IPR041899">
    <property type="entry name" value="MAGE_WH2"/>
</dbReference>
<dbReference type="OMA" id="VWEWRWG"/>
<protein>
    <submittedName>
        <fullName evidence="3">MAGE-domain-containing protein</fullName>
    </submittedName>
</protein>
<feature type="compositionally biased region" description="Gly residues" evidence="1">
    <location>
        <begin position="282"/>
        <end position="291"/>
    </location>
</feature>
<feature type="region of interest" description="Disordered" evidence="1">
    <location>
        <begin position="280"/>
        <end position="307"/>
    </location>
</feature>
<comment type="caution">
    <text evidence="3">The sequence shown here is derived from an EMBL/GenBank/DDBJ whole genome shotgun (WGS) entry which is preliminary data.</text>
</comment>
<dbReference type="GO" id="GO:0006281">
    <property type="term" value="P:DNA repair"/>
    <property type="evidence" value="ECO:0007669"/>
    <property type="project" value="TreeGrafter"/>
</dbReference>
<dbReference type="InterPro" id="IPR037445">
    <property type="entry name" value="MAGE"/>
</dbReference>
<dbReference type="InterPro" id="IPR002190">
    <property type="entry name" value="MHD_dom"/>
</dbReference>
<feature type="region of interest" description="Disordered" evidence="1">
    <location>
        <begin position="1"/>
        <end position="42"/>
    </location>
</feature>
<sequence length="380" mass="42172">MPARSQRRGTQPSQRTRRRRHEEEEEEEEEEELPATQGDLMDLDETQGGRLEAELDRKANDLVRLALFMEQKRVPLKREDITKKVLGSSSRSFNHVLEKAQILLRRTFAMELVELQARNYREADGGADELQEARDAIGPRKKGTSPAAQGSKTYILRSTLHPKIIEYAALTDERILEEQTADEPELDDDELPRSYGSVLSWSTADQLGAVGVLHVVLALILANGRVITDMDLRAYLKRLRLPAGTGTVPTSALSTHRNMPIDTFLSQLVRQGYLDRVRLGDPKGGAGGGAGKRGRPPAATQGGGEDGAQAAYEWRWGNRAFSEVGEKAVAEFMAEFMVERSRGEAIEEEEEEGGEGVERKHQAMFKGIERAAGGKLADIR</sequence>
<reference evidence="4" key="1">
    <citation type="journal article" date="2012" name="Science">
        <title>The Paleozoic origin of enzymatic lignin decomposition reconstructed from 31 fungal genomes.</title>
        <authorList>
            <person name="Floudas D."/>
            <person name="Binder M."/>
            <person name="Riley R."/>
            <person name="Barry K."/>
            <person name="Blanchette R.A."/>
            <person name="Henrissat B."/>
            <person name="Martinez A.T."/>
            <person name="Otillar R."/>
            <person name="Spatafora J.W."/>
            <person name="Yadav J.S."/>
            <person name="Aerts A."/>
            <person name="Benoit I."/>
            <person name="Boyd A."/>
            <person name="Carlson A."/>
            <person name="Copeland A."/>
            <person name="Coutinho P.M."/>
            <person name="de Vries R.P."/>
            <person name="Ferreira P."/>
            <person name="Findley K."/>
            <person name="Foster B."/>
            <person name="Gaskell J."/>
            <person name="Glotzer D."/>
            <person name="Gorecki P."/>
            <person name="Heitman J."/>
            <person name="Hesse C."/>
            <person name="Hori C."/>
            <person name="Igarashi K."/>
            <person name="Jurgens J.A."/>
            <person name="Kallen N."/>
            <person name="Kersten P."/>
            <person name="Kohler A."/>
            <person name="Kuees U."/>
            <person name="Kumar T.K.A."/>
            <person name="Kuo A."/>
            <person name="LaButti K."/>
            <person name="Larrondo L.F."/>
            <person name="Lindquist E."/>
            <person name="Ling A."/>
            <person name="Lombard V."/>
            <person name="Lucas S."/>
            <person name="Lundell T."/>
            <person name="Martin R."/>
            <person name="McLaughlin D.J."/>
            <person name="Morgenstern I."/>
            <person name="Morin E."/>
            <person name="Murat C."/>
            <person name="Nagy L.G."/>
            <person name="Nolan M."/>
            <person name="Ohm R.A."/>
            <person name="Patyshakuliyeva A."/>
            <person name="Rokas A."/>
            <person name="Ruiz-Duenas F.J."/>
            <person name="Sabat G."/>
            <person name="Salamov A."/>
            <person name="Samejima M."/>
            <person name="Schmutz J."/>
            <person name="Slot J.C."/>
            <person name="St John F."/>
            <person name="Stenlid J."/>
            <person name="Sun H."/>
            <person name="Sun S."/>
            <person name="Syed K."/>
            <person name="Tsang A."/>
            <person name="Wiebenga A."/>
            <person name="Young D."/>
            <person name="Pisabarro A."/>
            <person name="Eastwood D.C."/>
            <person name="Martin F."/>
            <person name="Cullen D."/>
            <person name="Grigoriev I.V."/>
            <person name="Hibbett D.S."/>
        </authorList>
    </citation>
    <scope>NUCLEOTIDE SEQUENCE [LARGE SCALE GENOMIC DNA]</scope>
    <source>
        <strain evidence="4">RWD-64-598 SS2</strain>
    </source>
</reference>
<name>A0A5M3MET1_CONPW</name>
<feature type="domain" description="MAGE" evidence="2">
    <location>
        <begin position="55"/>
        <end position="120"/>
    </location>
</feature>
<keyword evidence="4" id="KW-1185">Reference proteome</keyword>
<dbReference type="PANTHER" id="PTHR11736">
    <property type="entry name" value="MELANOMA-ASSOCIATED ANTIGEN MAGE ANTIGEN"/>
    <property type="match status" value="1"/>
</dbReference>
<dbReference type="Pfam" id="PF01454">
    <property type="entry name" value="MAGE"/>
    <property type="match status" value="1"/>
</dbReference>
<dbReference type="Proteomes" id="UP000053558">
    <property type="component" value="Unassembled WGS sequence"/>
</dbReference>
<dbReference type="EMBL" id="JH711583">
    <property type="protein sequence ID" value="EIW77728.1"/>
    <property type="molecule type" value="Genomic_DNA"/>
</dbReference>
<dbReference type="Gene3D" id="1.10.10.1200">
    <property type="entry name" value="MAGE homology domain, winged helix WH1 motif"/>
    <property type="match status" value="1"/>
</dbReference>
<dbReference type="Gene3D" id="1.10.10.1210">
    <property type="entry name" value="MAGE homology domain, winged helix WH2 motif"/>
    <property type="match status" value="1"/>
</dbReference>
<feature type="compositionally biased region" description="Acidic residues" evidence="1">
    <location>
        <begin position="23"/>
        <end position="33"/>
    </location>
</feature>
<dbReference type="KEGG" id="cput:CONPUDRAFT_128675"/>
<dbReference type="PANTHER" id="PTHR11736:SF14">
    <property type="entry name" value="NSE3 HOMOLOG, SMC5-SMC6 COMPLEX COMPONENT"/>
    <property type="match status" value="1"/>
</dbReference>
<evidence type="ECO:0000259" key="2">
    <source>
        <dbReference type="PROSITE" id="PS50838"/>
    </source>
</evidence>
<dbReference type="RefSeq" id="XP_007772094.1">
    <property type="nucleotide sequence ID" value="XM_007773904.1"/>
</dbReference>
<dbReference type="GeneID" id="19200135"/>
<organism evidence="3 4">
    <name type="scientific">Coniophora puteana (strain RWD-64-598)</name>
    <name type="common">Brown rot fungus</name>
    <dbReference type="NCBI Taxonomy" id="741705"/>
    <lineage>
        <taxon>Eukaryota</taxon>
        <taxon>Fungi</taxon>
        <taxon>Dikarya</taxon>
        <taxon>Basidiomycota</taxon>
        <taxon>Agaricomycotina</taxon>
        <taxon>Agaricomycetes</taxon>
        <taxon>Agaricomycetidae</taxon>
        <taxon>Boletales</taxon>
        <taxon>Coniophorineae</taxon>
        <taxon>Coniophoraceae</taxon>
        <taxon>Coniophora</taxon>
    </lineage>
</organism>
<dbReference type="InterPro" id="IPR041898">
    <property type="entry name" value="MAGE_WH1"/>
</dbReference>
<dbReference type="OrthoDB" id="205198at2759"/>
<evidence type="ECO:0000313" key="3">
    <source>
        <dbReference type="EMBL" id="EIW77728.1"/>
    </source>
</evidence>